<comment type="caution">
    <text evidence="4">The sequence shown here is derived from an EMBL/GenBank/DDBJ whole genome shotgun (WGS) entry which is preliminary data.</text>
</comment>
<dbReference type="Pfam" id="PF01370">
    <property type="entry name" value="Epimerase"/>
    <property type="match status" value="1"/>
</dbReference>
<dbReference type="AlphaFoldDB" id="A0A9X1XVR4"/>
<dbReference type="Gene3D" id="3.40.50.720">
    <property type="entry name" value="NAD(P)-binding Rossmann-like Domain"/>
    <property type="match status" value="1"/>
</dbReference>
<proteinExistence type="inferred from homology"/>
<dbReference type="SUPFAM" id="SSF51735">
    <property type="entry name" value="NAD(P)-binding Rossmann-fold domains"/>
    <property type="match status" value="1"/>
</dbReference>
<feature type="domain" description="NAD-dependent epimerase/dehydratase" evidence="2">
    <location>
        <begin position="4"/>
        <end position="225"/>
    </location>
</feature>
<protein>
    <submittedName>
        <fullName evidence="4">TIGR01777 family oxidoreductase</fullName>
    </submittedName>
</protein>
<dbReference type="PANTHER" id="PTHR11092:SF0">
    <property type="entry name" value="EPIMERASE FAMILY PROTEIN SDR39U1"/>
    <property type="match status" value="1"/>
</dbReference>
<sequence length="308" mass="33691">MKMVIFGGSGFIGRALTEYWLSLGHEVMVVTRGGARGNRWLQEAAISEASFTSVTWEELEGKPLLLEGVSTVVNLAGATLNQRWSKRAKQRILESRLESTRAVARAVERMNQKPEVVVQGSAVGIYGTSLTDAFKESSAVPTPPVDFLSEVTSAWEKTADREFRGVRLIKLRTGVVLGQGGGAYPLMRLPYQLGIGGSIGSGKQWVPWIHIQDMVRLIDYCTARPEIRGPVNAVSPQPVTNLDFGRTICRVHHRPFWLPLPAPVLRTALGEMSLLLLEGQKVIPQAVLDAGFTFAFPDLESAVADLKA</sequence>
<evidence type="ECO:0000313" key="4">
    <source>
        <dbReference type="EMBL" id="MCK8485863.1"/>
    </source>
</evidence>
<dbReference type="EMBL" id="JALPRK010000001">
    <property type="protein sequence ID" value="MCK8485863.1"/>
    <property type="molecule type" value="Genomic_DNA"/>
</dbReference>
<dbReference type="Proteomes" id="UP001139534">
    <property type="component" value="Unassembled WGS sequence"/>
</dbReference>
<evidence type="ECO:0000256" key="1">
    <source>
        <dbReference type="ARBA" id="ARBA00009353"/>
    </source>
</evidence>
<evidence type="ECO:0000259" key="3">
    <source>
        <dbReference type="Pfam" id="PF08338"/>
    </source>
</evidence>
<evidence type="ECO:0000313" key="5">
    <source>
        <dbReference type="Proteomes" id="UP001139534"/>
    </source>
</evidence>
<name>A0A9X1XVR4_9BACL</name>
<dbReference type="NCBIfam" id="TIGR01777">
    <property type="entry name" value="yfcH"/>
    <property type="match status" value="1"/>
</dbReference>
<dbReference type="PANTHER" id="PTHR11092">
    <property type="entry name" value="SUGAR NUCLEOTIDE EPIMERASE RELATED"/>
    <property type="match status" value="1"/>
</dbReference>
<comment type="similarity">
    <text evidence="1">Belongs to the NAD(P)-dependent epimerase/dehydratase family. SDR39U1 subfamily.</text>
</comment>
<gene>
    <name evidence="4" type="ORF">M0651_01615</name>
</gene>
<dbReference type="InterPro" id="IPR010099">
    <property type="entry name" value="SDR39U1"/>
</dbReference>
<feature type="domain" description="DUF1731" evidence="3">
    <location>
        <begin position="260"/>
        <end position="306"/>
    </location>
</feature>
<dbReference type="RefSeq" id="WP_248550094.1">
    <property type="nucleotide sequence ID" value="NZ_JALPRK010000001.1"/>
</dbReference>
<evidence type="ECO:0000259" key="2">
    <source>
        <dbReference type="Pfam" id="PF01370"/>
    </source>
</evidence>
<dbReference type="InterPro" id="IPR013549">
    <property type="entry name" value="DUF1731"/>
</dbReference>
<keyword evidence="5" id="KW-1185">Reference proteome</keyword>
<accession>A0A9X1XVR4</accession>
<dbReference type="Pfam" id="PF08338">
    <property type="entry name" value="DUF1731"/>
    <property type="match status" value="1"/>
</dbReference>
<organism evidence="4 5">
    <name type="scientific">Paenibacillus mellifer</name>
    <dbReference type="NCBI Taxonomy" id="2937794"/>
    <lineage>
        <taxon>Bacteria</taxon>
        <taxon>Bacillati</taxon>
        <taxon>Bacillota</taxon>
        <taxon>Bacilli</taxon>
        <taxon>Bacillales</taxon>
        <taxon>Paenibacillaceae</taxon>
        <taxon>Paenibacillus</taxon>
    </lineage>
</organism>
<dbReference type="InterPro" id="IPR001509">
    <property type="entry name" value="Epimerase_deHydtase"/>
</dbReference>
<reference evidence="4" key="1">
    <citation type="submission" date="2022-04" db="EMBL/GenBank/DDBJ databases">
        <authorList>
            <person name="Seo M.-J."/>
        </authorList>
    </citation>
    <scope>NUCLEOTIDE SEQUENCE</scope>
    <source>
        <strain evidence="4">MBLB2552</strain>
    </source>
</reference>
<dbReference type="InterPro" id="IPR036291">
    <property type="entry name" value="NAD(P)-bd_dom_sf"/>
</dbReference>